<evidence type="ECO:0000256" key="10">
    <source>
        <dbReference type="SAM" id="SignalP"/>
    </source>
</evidence>
<dbReference type="Gene3D" id="3.90.226.10">
    <property type="entry name" value="2-enoyl-CoA Hydratase, Chain A, domain 1"/>
    <property type="match status" value="1"/>
</dbReference>
<keyword evidence="10" id="KW-0732">Signal</keyword>
<dbReference type="Gene3D" id="2.120.10.60">
    <property type="entry name" value="Tricorn protease N-terminal domain"/>
    <property type="match status" value="1"/>
</dbReference>
<evidence type="ECO:0000313" key="13">
    <source>
        <dbReference type="Proteomes" id="UP000184513"/>
    </source>
</evidence>
<dbReference type="EC" id="3.4.21.-" evidence="7"/>
<evidence type="ECO:0000256" key="7">
    <source>
        <dbReference type="PIRNR" id="PIRNR036421"/>
    </source>
</evidence>
<evidence type="ECO:0000256" key="1">
    <source>
        <dbReference type="ARBA" id="ARBA00004496"/>
    </source>
</evidence>
<evidence type="ECO:0000259" key="11">
    <source>
        <dbReference type="SMART" id="SM00245"/>
    </source>
</evidence>
<dbReference type="GO" id="GO:0008236">
    <property type="term" value="F:serine-type peptidase activity"/>
    <property type="evidence" value="ECO:0007669"/>
    <property type="project" value="UniProtKB-UniRule"/>
</dbReference>
<dbReference type="STRING" id="388280.SAMN04488057_105293"/>
<organism evidence="12 13">
    <name type="scientific">Cyclobacterium lianum</name>
    <dbReference type="NCBI Taxonomy" id="388280"/>
    <lineage>
        <taxon>Bacteria</taxon>
        <taxon>Pseudomonadati</taxon>
        <taxon>Bacteroidota</taxon>
        <taxon>Cytophagia</taxon>
        <taxon>Cytophagales</taxon>
        <taxon>Cyclobacteriaceae</taxon>
        <taxon>Cyclobacterium</taxon>
    </lineage>
</organism>
<dbReference type="InterPro" id="IPR012393">
    <property type="entry name" value="Tricorn_protease"/>
</dbReference>
<dbReference type="Gene3D" id="3.30.750.44">
    <property type="match status" value="1"/>
</dbReference>
<dbReference type="SUPFAM" id="SSF69304">
    <property type="entry name" value="Tricorn protease N-terminal domain"/>
    <property type="match status" value="1"/>
</dbReference>
<feature type="domain" description="Tail specific protease" evidence="11">
    <location>
        <begin position="853"/>
        <end position="1042"/>
    </location>
</feature>
<dbReference type="AlphaFoldDB" id="A0A1M7NFZ0"/>
<name>A0A1M7NFZ0_9BACT</name>
<dbReference type="PANTHER" id="PTHR43253">
    <property type="entry name" value="TRICORN PROTEASE HOMOLOG 2-RELATED"/>
    <property type="match status" value="1"/>
</dbReference>
<dbReference type="Pfam" id="PF14684">
    <property type="entry name" value="Tricorn_C1"/>
    <property type="match status" value="1"/>
</dbReference>
<proteinExistence type="inferred from homology"/>
<dbReference type="SMART" id="SM00245">
    <property type="entry name" value="TSPc"/>
    <property type="match status" value="1"/>
</dbReference>
<evidence type="ECO:0000256" key="3">
    <source>
        <dbReference type="ARBA" id="ARBA00022490"/>
    </source>
</evidence>
<dbReference type="OrthoDB" id="9815657at2"/>
<dbReference type="SUPFAM" id="SSF50156">
    <property type="entry name" value="PDZ domain-like"/>
    <property type="match status" value="1"/>
</dbReference>
<dbReference type="InterPro" id="IPR015943">
    <property type="entry name" value="WD40/YVTN_repeat-like_dom_sf"/>
</dbReference>
<feature type="chain" id="PRO_5012974987" description="Tricorn protease homolog" evidence="10">
    <location>
        <begin position="23"/>
        <end position="1083"/>
    </location>
</feature>
<evidence type="ECO:0000313" key="12">
    <source>
        <dbReference type="EMBL" id="SHN02622.1"/>
    </source>
</evidence>
<comment type="similarity">
    <text evidence="2 7">Belongs to the peptidase S41B family.</text>
</comment>
<evidence type="ECO:0000256" key="8">
    <source>
        <dbReference type="PIRSR" id="PIRSR036421-1"/>
    </source>
</evidence>
<evidence type="ECO:0000256" key="9">
    <source>
        <dbReference type="SAM" id="MobiDB-lite"/>
    </source>
</evidence>
<comment type="function">
    <text evidence="7">Degrades oligopeptides.</text>
</comment>
<evidence type="ECO:0000256" key="5">
    <source>
        <dbReference type="ARBA" id="ARBA00022801"/>
    </source>
</evidence>
<evidence type="ECO:0000256" key="6">
    <source>
        <dbReference type="ARBA" id="ARBA00022825"/>
    </source>
</evidence>
<gene>
    <name evidence="12" type="ORF">SAMN04488057_105293</name>
</gene>
<evidence type="ECO:0000256" key="4">
    <source>
        <dbReference type="ARBA" id="ARBA00022670"/>
    </source>
</evidence>
<dbReference type="RefSeq" id="WP_073094520.1">
    <property type="nucleotide sequence ID" value="NZ_FRCY01000005.1"/>
</dbReference>
<dbReference type="InterPro" id="IPR036034">
    <property type="entry name" value="PDZ_sf"/>
</dbReference>
<protein>
    <recommendedName>
        <fullName evidence="7">Tricorn protease homolog</fullName>
        <ecNumber evidence="7">3.4.21.-</ecNumber>
    </recommendedName>
</protein>
<dbReference type="GO" id="GO:0006508">
    <property type="term" value="P:proteolysis"/>
    <property type="evidence" value="ECO:0007669"/>
    <property type="project" value="UniProtKB-UniRule"/>
</dbReference>
<dbReference type="SUPFAM" id="SSF82171">
    <property type="entry name" value="DPP6 N-terminal domain-like"/>
    <property type="match status" value="1"/>
</dbReference>
<dbReference type="InterPro" id="IPR005151">
    <property type="entry name" value="Tail-specific_protease"/>
</dbReference>
<evidence type="ECO:0000256" key="2">
    <source>
        <dbReference type="ARBA" id="ARBA00008524"/>
    </source>
</evidence>
<feature type="active site" description="Charge relay system" evidence="8">
    <location>
        <position position="1031"/>
    </location>
</feature>
<dbReference type="InterPro" id="IPR028204">
    <property type="entry name" value="Tricorn_C1"/>
</dbReference>
<keyword evidence="3 7" id="KW-0963">Cytoplasm</keyword>
<feature type="signal peptide" evidence="10">
    <location>
        <begin position="1"/>
        <end position="22"/>
    </location>
</feature>
<dbReference type="Proteomes" id="UP000184513">
    <property type="component" value="Unassembled WGS sequence"/>
</dbReference>
<dbReference type="Pfam" id="PF26550">
    <property type="entry name" value="Tricorn_2nd"/>
    <property type="match status" value="1"/>
</dbReference>
<dbReference type="Gene3D" id="2.130.10.10">
    <property type="entry name" value="YVTN repeat-like/Quinoprotein amine dehydrogenase"/>
    <property type="match status" value="1"/>
</dbReference>
<comment type="subcellular location">
    <subcellularLocation>
        <location evidence="1 7">Cytoplasm</location>
    </subcellularLocation>
</comment>
<dbReference type="PANTHER" id="PTHR43253:SF1">
    <property type="entry name" value="TRICORN PROTEASE HOMOLOG 2-RELATED"/>
    <property type="match status" value="1"/>
</dbReference>
<dbReference type="InterPro" id="IPR029045">
    <property type="entry name" value="ClpP/crotonase-like_dom_sf"/>
</dbReference>
<dbReference type="GO" id="GO:0005737">
    <property type="term" value="C:cytoplasm"/>
    <property type="evidence" value="ECO:0007669"/>
    <property type="project" value="UniProtKB-SubCell"/>
</dbReference>
<accession>A0A1M7NFZ0</accession>
<dbReference type="InterPro" id="IPR029414">
    <property type="entry name" value="Tricorn_PDZ"/>
</dbReference>
<feature type="active site" description="Nucleophile" evidence="8">
    <location>
        <position position="973"/>
    </location>
</feature>
<dbReference type="CDD" id="cd07562">
    <property type="entry name" value="Peptidase_S41_TRI"/>
    <property type="match status" value="1"/>
</dbReference>
<dbReference type="Gene3D" id="2.30.42.10">
    <property type="match status" value="1"/>
</dbReference>
<dbReference type="Pfam" id="PF14685">
    <property type="entry name" value="PDZ_Tricorn"/>
    <property type="match status" value="1"/>
</dbReference>
<keyword evidence="4 7" id="KW-0645">Protease</keyword>
<feature type="active site" description="Charge relay system" evidence="8">
    <location>
        <position position="751"/>
    </location>
</feature>
<dbReference type="Pfam" id="PF26549">
    <property type="entry name" value="Tricorn_N"/>
    <property type="match status" value="1"/>
</dbReference>
<keyword evidence="13" id="KW-1185">Reference proteome</keyword>
<reference evidence="12 13" key="1">
    <citation type="submission" date="2016-11" db="EMBL/GenBank/DDBJ databases">
        <authorList>
            <person name="Jaros S."/>
            <person name="Januszkiewicz K."/>
            <person name="Wedrychowicz H."/>
        </authorList>
    </citation>
    <scope>NUCLEOTIDE SEQUENCE [LARGE SCALE GENOMIC DNA]</scope>
    <source>
        <strain evidence="12 13">CGMCC 1.6102</strain>
    </source>
</reference>
<dbReference type="Pfam" id="PF03572">
    <property type="entry name" value="Peptidase_S41"/>
    <property type="match status" value="1"/>
</dbReference>
<feature type="region of interest" description="Disordered" evidence="9">
    <location>
        <begin position="535"/>
        <end position="572"/>
    </location>
</feature>
<keyword evidence="5 7" id="KW-0378">Hydrolase</keyword>
<dbReference type="PIRSF" id="PIRSF036421">
    <property type="entry name" value="Tricorn_protease"/>
    <property type="match status" value="1"/>
</dbReference>
<dbReference type="SUPFAM" id="SSF52096">
    <property type="entry name" value="ClpP/crotonase"/>
    <property type="match status" value="1"/>
</dbReference>
<dbReference type="EMBL" id="FRCY01000005">
    <property type="protein sequence ID" value="SHN02622.1"/>
    <property type="molecule type" value="Genomic_DNA"/>
</dbReference>
<keyword evidence="6 7" id="KW-0720">Serine protease</keyword>
<feature type="compositionally biased region" description="Basic and acidic residues" evidence="9">
    <location>
        <begin position="545"/>
        <end position="572"/>
    </location>
</feature>
<sequence>MKGKIFTLFILMVTWPGFRASAQIDAKIAQYPDVSSTSITFSYGGDIWIVPKKGGLAQRLTSANGEESFPRFSPDGSEIAFSANYDGNVDVYVMPSEGGVPERITHHGMSDRVVDWHPDGKHLIFASGRESEKQRFSQFYQATSRGGFPHKLPVPYGEFGMLSPDGQKIAYTPKSRAFRTWKRYTGGMATDIFIFDLENFAAENISNSPYNDEFPMWAENENIYFLSDRGENQRNNIWRYDLKEKSLHQITHFMDFDVHFPSLGSGDIVFEAAGKIYLLDLSSEKYEEVAIQVSADLATLMPRKIKVEEHLANAWLAYDGNRAVVEARGELFSVPAVDGAVINLSQSPGVAERYPSWSPDGRYIAYWSDRTGEYELTLRDMEIPGEETTLSDYGPGYRYRIFWSPDSEKMAFIDKTMTLYIYDYNTKVTTRVDQMKFLYEGGLRNFSVSWSPDSRYITFEKDLGNRKTAIAIYDYQEKSLQQATSGFYDDQNPVFDPEGKFIFFITQRNFDPVYSDFEGSWVYVNSSQLAAIPLSRETPSPLSPKNDHTPVKDETEEKPKEEEDTSEKKKTETEITTIDWEGMEERLVILPPKAGNYRTMGAAKGKVTYLKYPVAGTPEARADLVYYDMEERKEHTILTEVDGYQLSANGKKVLVNSNGSLAVIPMNKDQKIEEKLPLSKMEMTLDPKKEWRQLFMDTWRFERDFFYDPNMHGVNWEAMKSRYEKLLDHAITRWDVNYILGELIAEISASHTYRGGGDTEKALSKQTGYLGIDWGLKEGAYYIKKIIRAAAWDTEVRSPLTQPGIGIKEGDFILAVNGLPLDTGRDPWALFEGLAEETVELTVNHTPEIKGARKVLVRTLADETRLRNLAWIESNRKKVAEATGGRIGYIYVPSTGQDGQEELARMFYAQFDKEGLIIDERFNNGGQIPDRFIELLNRPALAFWAVRDGQTWQWPPVANFGPKVMLINGWSGSGGDAFPDYFKKSGLGPLIGTRTWGGLIGISGAPNLIDGGNVTVPTFRMYDPDGDWFREGYGVDPDIGVPEDPTQLAQGKDPQLEKAIEEVLHLLKIQPNNTPVVPAYEEK</sequence>